<reference evidence="1" key="1">
    <citation type="submission" date="2014-09" db="EMBL/GenBank/DDBJ databases">
        <authorList>
            <person name="Magalhaes I.L.F."/>
            <person name="Oliveira U."/>
            <person name="Santos F.R."/>
            <person name="Vidigal T.H.D.A."/>
            <person name="Brescovit A.D."/>
            <person name="Santos A.J."/>
        </authorList>
    </citation>
    <scope>NUCLEOTIDE SEQUENCE</scope>
    <source>
        <tissue evidence="1">Shoot tissue taken approximately 20 cm above the soil surface</tissue>
    </source>
</reference>
<accession>A0A0A9AMG2</accession>
<sequence length="38" mass="4182">MAAAARGDYDTCALYADQLKRRCAEEFTEAWLGAPRCG</sequence>
<organism evidence="1">
    <name type="scientific">Arundo donax</name>
    <name type="common">Giant reed</name>
    <name type="synonym">Donax arundinaceus</name>
    <dbReference type="NCBI Taxonomy" id="35708"/>
    <lineage>
        <taxon>Eukaryota</taxon>
        <taxon>Viridiplantae</taxon>
        <taxon>Streptophyta</taxon>
        <taxon>Embryophyta</taxon>
        <taxon>Tracheophyta</taxon>
        <taxon>Spermatophyta</taxon>
        <taxon>Magnoliopsida</taxon>
        <taxon>Liliopsida</taxon>
        <taxon>Poales</taxon>
        <taxon>Poaceae</taxon>
        <taxon>PACMAD clade</taxon>
        <taxon>Arundinoideae</taxon>
        <taxon>Arundineae</taxon>
        <taxon>Arundo</taxon>
    </lineage>
</organism>
<dbReference type="EMBL" id="GBRH01246847">
    <property type="protein sequence ID" value="JAD51048.1"/>
    <property type="molecule type" value="Transcribed_RNA"/>
</dbReference>
<proteinExistence type="predicted"/>
<dbReference type="AlphaFoldDB" id="A0A0A9AMG2"/>
<reference evidence="1" key="2">
    <citation type="journal article" date="2015" name="Data Brief">
        <title>Shoot transcriptome of the giant reed, Arundo donax.</title>
        <authorList>
            <person name="Barrero R.A."/>
            <person name="Guerrero F.D."/>
            <person name="Moolhuijzen P."/>
            <person name="Goolsby J.A."/>
            <person name="Tidwell J."/>
            <person name="Bellgard S.E."/>
            <person name="Bellgard M.I."/>
        </authorList>
    </citation>
    <scope>NUCLEOTIDE SEQUENCE</scope>
    <source>
        <tissue evidence="1">Shoot tissue taken approximately 20 cm above the soil surface</tissue>
    </source>
</reference>
<protein>
    <submittedName>
        <fullName evidence="1">Uncharacterized protein</fullName>
    </submittedName>
</protein>
<evidence type="ECO:0000313" key="1">
    <source>
        <dbReference type="EMBL" id="JAD51048.1"/>
    </source>
</evidence>
<name>A0A0A9AMG2_ARUDO</name>